<keyword evidence="3" id="KW-1185">Reference proteome</keyword>
<feature type="compositionally biased region" description="Polar residues" evidence="1">
    <location>
        <begin position="1"/>
        <end position="30"/>
    </location>
</feature>
<evidence type="ECO:0000256" key="1">
    <source>
        <dbReference type="SAM" id="MobiDB-lite"/>
    </source>
</evidence>
<evidence type="ECO:0000313" key="3">
    <source>
        <dbReference type="Proteomes" id="UP000039865"/>
    </source>
</evidence>
<organism evidence="2 3">
    <name type="scientific">Stylonychia lemnae</name>
    <name type="common">Ciliate</name>
    <dbReference type="NCBI Taxonomy" id="5949"/>
    <lineage>
        <taxon>Eukaryota</taxon>
        <taxon>Sar</taxon>
        <taxon>Alveolata</taxon>
        <taxon>Ciliophora</taxon>
        <taxon>Intramacronucleata</taxon>
        <taxon>Spirotrichea</taxon>
        <taxon>Stichotrichia</taxon>
        <taxon>Sporadotrichida</taxon>
        <taxon>Oxytrichidae</taxon>
        <taxon>Stylonychinae</taxon>
        <taxon>Stylonychia</taxon>
    </lineage>
</organism>
<dbReference type="Proteomes" id="UP000039865">
    <property type="component" value="Unassembled WGS sequence"/>
</dbReference>
<feature type="region of interest" description="Disordered" evidence="1">
    <location>
        <begin position="179"/>
        <end position="199"/>
    </location>
</feature>
<name>A0A078A0V1_STYLE</name>
<dbReference type="EMBL" id="CCKQ01004659">
    <property type="protein sequence ID" value="CDW75816.1"/>
    <property type="molecule type" value="Genomic_DNA"/>
</dbReference>
<protein>
    <submittedName>
        <fullName evidence="2">Uncharacterized protein</fullName>
    </submittedName>
</protein>
<proteinExistence type="predicted"/>
<evidence type="ECO:0000313" key="2">
    <source>
        <dbReference type="EMBL" id="CDW75816.1"/>
    </source>
</evidence>
<dbReference type="AlphaFoldDB" id="A0A078A0V1"/>
<gene>
    <name evidence="2" type="primary">Contig15918.g16969</name>
    <name evidence="2" type="ORF">STYLEM_4811</name>
</gene>
<feature type="region of interest" description="Disordered" evidence="1">
    <location>
        <begin position="1"/>
        <end position="32"/>
    </location>
</feature>
<sequence>MAFQQSPSQKRQILEQTSVSPAAQDSNPDNLDTDRKAQLIQMKKLQKEQHEIDSWLRFIESILYSYDKDNQSMKRSIPVTVRNKNDIVKDMVQYDQAIEKVKQAIFIAQQQNRDQSYTRQSSDPQSNQTDSESLHKTSVLNKQIEKKYNITNSNVTNNKNLQSSDKIYIINETIESYRNNSTSRNERGTLTQSKSQIQSVSHRSKEDKYALNKLVSGTGVIATNSLNNLPHGTLSNLDQAKAQFISSQRTNFSNLDIRNRLGDQAQSIKKVDLVLENQKHIQRHFKDMLVPNKDAASSFFNNRKSKFQKRASQETFKTQNDQLIGMQIRKDFTPKSIRAQAQNDVTFNATERQLLSRAMMFSENSSQYKVLKSNILQPQLTGYVDYSYKQPKSDDQEESLVFQDKSHRESIGIIQFKNLETFKNYLNSKSSYRPRDSFTQDFNKNQIDRNKVLKSIRELSLDRFKHLDQKNNKSKTQTNFNKLANLNNLSPSGAGTSGMQNDKNKSFGSFVNSFLNNTQMPPNYIKKSKYKDKNSKSVLLSKDASQKQQKIIDIRIDNEPIDSALSLEDNNINTVYKESQKALSTDTQNQSILYLNNVLSSKNLIISNATPTDLNQLKNLVFYKTSHNKYRSNLQIEENIDKDSHDKQRQILRSQHDSKVQKYAHRFASQGSDQIYIKEEEIQEQIQQLKLIKSKRNIISRVSKRRRIDLKSNQVIETPKKNTPDTTAAVKGSDQSRLIVYDREQKRNSMGAMEETKLKKDMRKFKLDFPQQTFKSNKAIQKISNHNQISQGSFISIQDQQQQIQNYQKSFLSSNDQRDLNSLKETAQLATSSNFRDTLKFLAKGDNMNYSYQNKYKAKKNSQRYHNIQ</sequence>
<accession>A0A078A0V1</accession>
<dbReference type="InParanoid" id="A0A078A0V1"/>
<reference evidence="2 3" key="1">
    <citation type="submission" date="2014-06" db="EMBL/GenBank/DDBJ databases">
        <authorList>
            <person name="Swart Estienne"/>
        </authorList>
    </citation>
    <scope>NUCLEOTIDE SEQUENCE [LARGE SCALE GENOMIC DNA]</scope>
    <source>
        <strain evidence="2 3">130c</strain>
    </source>
</reference>
<feature type="region of interest" description="Disordered" evidence="1">
    <location>
        <begin position="112"/>
        <end position="135"/>
    </location>
</feature>